<comment type="caution">
    <text evidence="2">The sequence shown here is derived from an EMBL/GenBank/DDBJ whole genome shotgun (WGS) entry which is preliminary data.</text>
</comment>
<feature type="transmembrane region" description="Helical" evidence="1">
    <location>
        <begin position="29"/>
        <end position="47"/>
    </location>
</feature>
<evidence type="ECO:0000256" key="1">
    <source>
        <dbReference type="SAM" id="Phobius"/>
    </source>
</evidence>
<protein>
    <submittedName>
        <fullName evidence="2">Uncharacterized protein</fullName>
    </submittedName>
</protein>
<keyword evidence="1" id="KW-0812">Transmembrane</keyword>
<dbReference type="Proteomes" id="UP001177023">
    <property type="component" value="Unassembled WGS sequence"/>
</dbReference>
<sequence length="85" mass="9813">MLTLLLFLVLNHSVMVAGADSDDDPDFDLRYAILLGGLFVLLVYQLIPRRHRKISYEEQEDFEKQFDDPALPNGARAIKGFLKYR</sequence>
<reference evidence="2" key="1">
    <citation type="submission" date="2023-06" db="EMBL/GenBank/DDBJ databases">
        <authorList>
            <person name="Delattre M."/>
        </authorList>
    </citation>
    <scope>NUCLEOTIDE SEQUENCE</scope>
    <source>
        <strain evidence="2">AF72</strain>
    </source>
</reference>
<organism evidence="2 3">
    <name type="scientific">Mesorhabditis spiculigera</name>
    <dbReference type="NCBI Taxonomy" id="96644"/>
    <lineage>
        <taxon>Eukaryota</taxon>
        <taxon>Metazoa</taxon>
        <taxon>Ecdysozoa</taxon>
        <taxon>Nematoda</taxon>
        <taxon>Chromadorea</taxon>
        <taxon>Rhabditida</taxon>
        <taxon>Rhabditina</taxon>
        <taxon>Rhabditomorpha</taxon>
        <taxon>Rhabditoidea</taxon>
        <taxon>Rhabditidae</taxon>
        <taxon>Mesorhabditinae</taxon>
        <taxon>Mesorhabditis</taxon>
    </lineage>
</organism>
<keyword evidence="1" id="KW-0472">Membrane</keyword>
<dbReference type="AlphaFoldDB" id="A0AA36C442"/>
<feature type="non-terminal residue" evidence="2">
    <location>
        <position position="1"/>
    </location>
</feature>
<keyword evidence="1" id="KW-1133">Transmembrane helix</keyword>
<proteinExistence type="predicted"/>
<dbReference type="EMBL" id="CATQJA010000177">
    <property type="protein sequence ID" value="CAJ0558012.1"/>
    <property type="molecule type" value="Genomic_DNA"/>
</dbReference>
<name>A0AA36C442_9BILA</name>
<gene>
    <name evidence="2" type="ORF">MSPICULIGERA_LOCUS755</name>
</gene>
<evidence type="ECO:0000313" key="2">
    <source>
        <dbReference type="EMBL" id="CAJ0558012.1"/>
    </source>
</evidence>
<keyword evidence="3" id="KW-1185">Reference proteome</keyword>
<evidence type="ECO:0000313" key="3">
    <source>
        <dbReference type="Proteomes" id="UP001177023"/>
    </source>
</evidence>
<accession>A0AA36C442</accession>